<comment type="similarity">
    <text evidence="1">Belongs to the AfsR/DnrI/RedD regulatory family.</text>
</comment>
<protein>
    <submittedName>
        <fullName evidence="10">BTAD domain-containing putative transcriptional regulator</fullName>
    </submittedName>
</protein>
<dbReference type="PRINTS" id="PR00364">
    <property type="entry name" value="DISEASERSIST"/>
</dbReference>
<dbReference type="InterPro" id="IPR011990">
    <property type="entry name" value="TPR-like_helical_dom_sf"/>
</dbReference>
<gene>
    <name evidence="10" type="ORF">GCM10009760_47090</name>
</gene>
<dbReference type="InterPro" id="IPR001867">
    <property type="entry name" value="OmpR/PhoB-type_DNA-bd"/>
</dbReference>
<evidence type="ECO:0000256" key="6">
    <source>
        <dbReference type="PROSITE-ProRule" id="PRU00339"/>
    </source>
</evidence>
<dbReference type="Pfam" id="PF03704">
    <property type="entry name" value="BTAD"/>
    <property type="match status" value="1"/>
</dbReference>
<dbReference type="Pfam" id="PF13424">
    <property type="entry name" value="TPR_12"/>
    <property type="match status" value="1"/>
</dbReference>
<dbReference type="Gene3D" id="1.10.10.10">
    <property type="entry name" value="Winged helix-like DNA-binding domain superfamily/Winged helix DNA-binding domain"/>
    <property type="match status" value="1"/>
</dbReference>
<dbReference type="RefSeq" id="WP_344467923.1">
    <property type="nucleotide sequence ID" value="NZ_BAAANT010000032.1"/>
</dbReference>
<feature type="domain" description="OmpR/PhoB-type" evidence="9">
    <location>
        <begin position="1"/>
        <end position="92"/>
    </location>
</feature>
<evidence type="ECO:0000256" key="4">
    <source>
        <dbReference type="ARBA" id="ARBA00023125"/>
    </source>
</evidence>
<keyword evidence="3" id="KW-0805">Transcription regulation</keyword>
<evidence type="ECO:0000256" key="2">
    <source>
        <dbReference type="ARBA" id="ARBA00023012"/>
    </source>
</evidence>
<accession>A0ABP5LPX7</accession>
<dbReference type="SMART" id="SM00862">
    <property type="entry name" value="Trans_reg_C"/>
    <property type="match status" value="1"/>
</dbReference>
<keyword evidence="5" id="KW-0804">Transcription</keyword>
<evidence type="ECO:0000256" key="8">
    <source>
        <dbReference type="SAM" id="MobiDB-lite"/>
    </source>
</evidence>
<dbReference type="SUPFAM" id="SSF48452">
    <property type="entry name" value="TPR-like"/>
    <property type="match status" value="2"/>
</dbReference>
<dbReference type="CDD" id="cd15831">
    <property type="entry name" value="BTAD"/>
    <property type="match status" value="1"/>
</dbReference>
<evidence type="ECO:0000259" key="9">
    <source>
        <dbReference type="PROSITE" id="PS51755"/>
    </source>
</evidence>
<dbReference type="SMART" id="SM00028">
    <property type="entry name" value="TPR"/>
    <property type="match status" value="5"/>
</dbReference>
<organism evidence="10 11">
    <name type="scientific">Kitasatospora kazusensis</name>
    <dbReference type="NCBI Taxonomy" id="407974"/>
    <lineage>
        <taxon>Bacteria</taxon>
        <taxon>Bacillati</taxon>
        <taxon>Actinomycetota</taxon>
        <taxon>Actinomycetes</taxon>
        <taxon>Kitasatosporales</taxon>
        <taxon>Streptomycetaceae</taxon>
        <taxon>Kitasatospora</taxon>
    </lineage>
</organism>
<keyword evidence="2" id="KW-0902">Two-component regulatory system</keyword>
<evidence type="ECO:0000256" key="1">
    <source>
        <dbReference type="ARBA" id="ARBA00005820"/>
    </source>
</evidence>
<dbReference type="Gene3D" id="1.25.40.10">
    <property type="entry name" value="Tetratricopeptide repeat domain"/>
    <property type="match status" value="3"/>
</dbReference>
<dbReference type="InterPro" id="IPR016032">
    <property type="entry name" value="Sig_transdc_resp-reg_C-effctor"/>
</dbReference>
<dbReference type="SUPFAM" id="SSF52540">
    <property type="entry name" value="P-loop containing nucleoside triphosphate hydrolases"/>
    <property type="match status" value="1"/>
</dbReference>
<dbReference type="InterPro" id="IPR051677">
    <property type="entry name" value="AfsR-DnrI-RedD_regulator"/>
</dbReference>
<name>A0ABP5LPX7_9ACTN</name>
<proteinExistence type="inferred from homology"/>
<evidence type="ECO:0000313" key="10">
    <source>
        <dbReference type="EMBL" id="GAA2151567.1"/>
    </source>
</evidence>
<dbReference type="PROSITE" id="PS50005">
    <property type="entry name" value="TPR"/>
    <property type="match status" value="1"/>
</dbReference>
<dbReference type="InterPro" id="IPR019734">
    <property type="entry name" value="TPR_rpt"/>
</dbReference>
<keyword evidence="11" id="KW-1185">Reference proteome</keyword>
<dbReference type="SUPFAM" id="SSF46894">
    <property type="entry name" value="C-terminal effector domain of the bipartite response regulators"/>
    <property type="match status" value="1"/>
</dbReference>
<dbReference type="SMART" id="SM01043">
    <property type="entry name" value="BTAD"/>
    <property type="match status" value="1"/>
</dbReference>
<dbReference type="PANTHER" id="PTHR35807:SF1">
    <property type="entry name" value="TRANSCRIPTIONAL REGULATOR REDD"/>
    <property type="match status" value="1"/>
</dbReference>
<dbReference type="Pfam" id="PF00486">
    <property type="entry name" value="Trans_reg_C"/>
    <property type="match status" value="1"/>
</dbReference>
<dbReference type="Proteomes" id="UP001422759">
    <property type="component" value="Unassembled WGS sequence"/>
</dbReference>
<feature type="DNA-binding region" description="OmpR/PhoB-type" evidence="7">
    <location>
        <begin position="1"/>
        <end position="92"/>
    </location>
</feature>
<dbReference type="InterPro" id="IPR005158">
    <property type="entry name" value="BTAD"/>
</dbReference>
<reference evidence="11" key="1">
    <citation type="journal article" date="2019" name="Int. J. Syst. Evol. Microbiol.">
        <title>The Global Catalogue of Microorganisms (GCM) 10K type strain sequencing project: providing services to taxonomists for standard genome sequencing and annotation.</title>
        <authorList>
            <consortium name="The Broad Institute Genomics Platform"/>
            <consortium name="The Broad Institute Genome Sequencing Center for Infectious Disease"/>
            <person name="Wu L."/>
            <person name="Ma J."/>
        </authorList>
    </citation>
    <scope>NUCLEOTIDE SEQUENCE [LARGE SCALE GENOMIC DNA]</scope>
    <source>
        <strain evidence="11">JCM 14560</strain>
    </source>
</reference>
<comment type="caution">
    <text evidence="10">The sequence shown here is derived from an EMBL/GenBank/DDBJ whole genome shotgun (WGS) entry which is preliminary data.</text>
</comment>
<evidence type="ECO:0000313" key="11">
    <source>
        <dbReference type="Proteomes" id="UP001422759"/>
    </source>
</evidence>
<keyword evidence="4 7" id="KW-0238">DNA-binding</keyword>
<sequence length="944" mass="101255">MRFAVLGPVTVTRDGVPVPVNARMGRTLLALLLLNAGRTVPVHRLVGALWGEAPPPTATASLHNHVMRLRRLLGPEGAAAIQRTPDGYLISLGPGRLDLHEFDEQSRLGREALAARRWHDAADALSAALELWRGDPLADVPVAGLDAGDFDHLRESRLQAAEGLAEARLRLGQYGQAIGELRPVVRDHPWAEALHGQLMRALYAAGRQADALKVYRDLRQSLVEELGVEPSPALRELHQRILDATPEPATGTDTGTGSTVRPPAAAEPGRPAQPVPQQLPPTTRFFAGRSEALGTLSRLLDSADDTPGAALIATITGTAGVGKTALAVHWAHRAADRFPDGRLYVNLRGFDPNGQPVTAEHAVRGFLDGLGTPPGRIPASFEAQVALYRSLVAGRQLLVVLDNARDADQIRPLLPGTARCPVLVTSRSRLASLVAIEGAQPLPLDLLSLADARDLLARRLGAETVAGEAAAVDELIGLCARLPLALSVVAARLAMNPGFPFEELLSRLADARDRLSTLNGGDTVTDVRAVFSWSYEQLGEPAARLFRLLGLHPGPDVALPAAACLAGLTPAQARAALDELIDSHLLTEHAPGRYLSHDLLRAYAADLARSTEDEAARAAATERLLDHYLHTAHAAERLIFPARDPITLGARHPGAVPVELGTAAAASAWFDAEHPVLLALGVLAADRGSDAHAWQIPWSLTTYLVRTGRLRDVRASQRSGLAAAQRLGDLRGQALAQRVLGQLCREPGEREAGREHLEQALDLERRLGSLSGQGDVLHSLAFWHALSDGHAEALEHARRGLELHRAAGHRSGQARLLNAVGWYRSQLGDHEQALTDCEETLTLLRETGEQESEAQTLDSLGRIHQQLGQTAEALSRYRQSADLHRANGHRPSEAVALLRLGDVHQQAGARAQAEENWRAALALFTALDHPEAASVRTRLQAAPG</sequence>
<dbReference type="InterPro" id="IPR027417">
    <property type="entry name" value="P-loop_NTPase"/>
</dbReference>
<dbReference type="PROSITE" id="PS51755">
    <property type="entry name" value="OMPR_PHOB"/>
    <property type="match status" value="1"/>
</dbReference>
<evidence type="ECO:0000256" key="3">
    <source>
        <dbReference type="ARBA" id="ARBA00023015"/>
    </source>
</evidence>
<evidence type="ECO:0000256" key="7">
    <source>
        <dbReference type="PROSITE-ProRule" id="PRU01091"/>
    </source>
</evidence>
<dbReference type="EMBL" id="BAAANT010000032">
    <property type="protein sequence ID" value="GAA2151567.1"/>
    <property type="molecule type" value="Genomic_DNA"/>
</dbReference>
<dbReference type="PANTHER" id="PTHR35807">
    <property type="entry name" value="TRANSCRIPTIONAL REGULATOR REDD-RELATED"/>
    <property type="match status" value="1"/>
</dbReference>
<feature type="repeat" description="TPR" evidence="6">
    <location>
        <begin position="854"/>
        <end position="887"/>
    </location>
</feature>
<dbReference type="InterPro" id="IPR036388">
    <property type="entry name" value="WH-like_DNA-bd_sf"/>
</dbReference>
<dbReference type="Gene3D" id="3.40.50.300">
    <property type="entry name" value="P-loop containing nucleotide triphosphate hydrolases"/>
    <property type="match status" value="1"/>
</dbReference>
<keyword evidence="6" id="KW-0802">TPR repeat</keyword>
<evidence type="ECO:0000256" key="5">
    <source>
        <dbReference type="ARBA" id="ARBA00023163"/>
    </source>
</evidence>
<feature type="region of interest" description="Disordered" evidence="8">
    <location>
        <begin position="245"/>
        <end position="277"/>
    </location>
</feature>